<dbReference type="RefSeq" id="XP_009041565.1">
    <property type="nucleotide sequence ID" value="XM_009043317.1"/>
</dbReference>
<evidence type="ECO:0000313" key="1">
    <source>
        <dbReference type="EMBL" id="EGB03710.1"/>
    </source>
</evidence>
<proteinExistence type="predicted"/>
<gene>
    <name evidence="1" type="ORF">AURANDRAFT_67778</name>
</gene>
<dbReference type="GeneID" id="20226437"/>
<keyword evidence="2" id="KW-1185">Reference proteome</keyword>
<dbReference type="EMBL" id="GL833163">
    <property type="protein sequence ID" value="EGB03710.1"/>
    <property type="molecule type" value="Genomic_DNA"/>
</dbReference>
<dbReference type="InParanoid" id="F0YMD1"/>
<dbReference type="Proteomes" id="UP000002729">
    <property type="component" value="Unassembled WGS sequence"/>
</dbReference>
<protein>
    <submittedName>
        <fullName evidence="1">Expressed protein</fullName>
    </submittedName>
</protein>
<accession>F0YMD1</accession>
<sequence>MAFVIPADSSSSGRVILRDGLLRCDERAEVSVGPPKQVGADYREAITHGYFEIAHFECDQEDSFDEIQTLQRQLVKQRASLRVATSRVLKARAELAAADMDVFRATAEEVRENGELADLKARLMGMRGAVDELHYADTTLIIQELINTKTRLAEATERRDQKCLDKKRIEGRLAKVKYDLAMILAVWA</sequence>
<dbReference type="AlphaFoldDB" id="F0YMD1"/>
<reference evidence="1 2" key="1">
    <citation type="journal article" date="2011" name="Proc. Natl. Acad. Sci. U.S.A.">
        <title>Niche of harmful alga Aureococcus anophagefferens revealed through ecogenomics.</title>
        <authorList>
            <person name="Gobler C.J."/>
            <person name="Berry D.L."/>
            <person name="Dyhrman S.T."/>
            <person name="Wilhelm S.W."/>
            <person name="Salamov A."/>
            <person name="Lobanov A.V."/>
            <person name="Zhang Y."/>
            <person name="Collier J.L."/>
            <person name="Wurch L.L."/>
            <person name="Kustka A.B."/>
            <person name="Dill B.D."/>
            <person name="Shah M."/>
            <person name="VerBerkmoes N.C."/>
            <person name="Kuo A."/>
            <person name="Terry A."/>
            <person name="Pangilinan J."/>
            <person name="Lindquist E.A."/>
            <person name="Lucas S."/>
            <person name="Paulsen I.T."/>
            <person name="Hattenrath-Lehmann T.K."/>
            <person name="Talmage S.C."/>
            <person name="Walker E.A."/>
            <person name="Koch F."/>
            <person name="Burson A.M."/>
            <person name="Marcoval M.A."/>
            <person name="Tang Y.Z."/>
            <person name="Lecleir G.R."/>
            <person name="Coyne K.J."/>
            <person name="Berg G.M."/>
            <person name="Bertrand E.M."/>
            <person name="Saito M.A."/>
            <person name="Gladyshev V.N."/>
            <person name="Grigoriev I.V."/>
        </authorList>
    </citation>
    <scope>NUCLEOTIDE SEQUENCE [LARGE SCALE GENOMIC DNA]</scope>
    <source>
        <strain evidence="2">CCMP 1984</strain>
    </source>
</reference>
<dbReference type="KEGG" id="aaf:AURANDRAFT_67778"/>
<organism evidence="2">
    <name type="scientific">Aureococcus anophagefferens</name>
    <name type="common">Harmful bloom alga</name>
    <dbReference type="NCBI Taxonomy" id="44056"/>
    <lineage>
        <taxon>Eukaryota</taxon>
        <taxon>Sar</taxon>
        <taxon>Stramenopiles</taxon>
        <taxon>Ochrophyta</taxon>
        <taxon>Pelagophyceae</taxon>
        <taxon>Pelagomonadales</taxon>
        <taxon>Pelagomonadaceae</taxon>
        <taxon>Aureococcus</taxon>
    </lineage>
</organism>
<evidence type="ECO:0000313" key="2">
    <source>
        <dbReference type="Proteomes" id="UP000002729"/>
    </source>
</evidence>
<name>F0YMD1_AURAN</name>